<protein>
    <submittedName>
        <fullName evidence="3">Uncharacterized protein</fullName>
    </submittedName>
</protein>
<accession>A0AAV0TU72</accession>
<evidence type="ECO:0000313" key="4">
    <source>
        <dbReference type="Proteomes" id="UP001162029"/>
    </source>
</evidence>
<reference evidence="3" key="1">
    <citation type="submission" date="2022-12" db="EMBL/GenBank/DDBJ databases">
        <authorList>
            <person name="Webb A."/>
        </authorList>
    </citation>
    <scope>NUCLEOTIDE SEQUENCE</scope>
    <source>
        <strain evidence="3">Pd1</strain>
    </source>
</reference>
<keyword evidence="4" id="KW-1185">Reference proteome</keyword>
<dbReference type="Proteomes" id="UP001162029">
    <property type="component" value="Unassembled WGS sequence"/>
</dbReference>
<evidence type="ECO:0000256" key="1">
    <source>
        <dbReference type="SAM" id="MobiDB-lite"/>
    </source>
</evidence>
<keyword evidence="2" id="KW-0472">Membrane</keyword>
<feature type="region of interest" description="Disordered" evidence="1">
    <location>
        <begin position="109"/>
        <end position="169"/>
    </location>
</feature>
<dbReference type="AlphaFoldDB" id="A0AAV0TU72"/>
<feature type="compositionally biased region" description="Basic and acidic residues" evidence="1">
    <location>
        <begin position="154"/>
        <end position="168"/>
    </location>
</feature>
<gene>
    <name evidence="3" type="ORF">PDE001_LOCUS3829</name>
</gene>
<organism evidence="3 4">
    <name type="scientific">Peronospora destructor</name>
    <dbReference type="NCBI Taxonomy" id="86335"/>
    <lineage>
        <taxon>Eukaryota</taxon>
        <taxon>Sar</taxon>
        <taxon>Stramenopiles</taxon>
        <taxon>Oomycota</taxon>
        <taxon>Peronosporomycetes</taxon>
        <taxon>Peronosporales</taxon>
        <taxon>Peronosporaceae</taxon>
        <taxon>Peronospora</taxon>
    </lineage>
</organism>
<name>A0AAV0TU72_9STRA</name>
<keyword evidence="2" id="KW-0812">Transmembrane</keyword>
<feature type="compositionally biased region" description="Acidic residues" evidence="1">
    <location>
        <begin position="109"/>
        <end position="139"/>
    </location>
</feature>
<evidence type="ECO:0000313" key="3">
    <source>
        <dbReference type="EMBL" id="CAI5727532.1"/>
    </source>
</evidence>
<dbReference type="EMBL" id="CANTFM010000660">
    <property type="protein sequence ID" value="CAI5727532.1"/>
    <property type="molecule type" value="Genomic_DNA"/>
</dbReference>
<proteinExistence type="predicted"/>
<sequence length="470" mass="54271">MRSDRVFIHRSRPFLRPATTEDHHAHFISGQSVRSRRDATPSSKDTWSCCTSATKMMLPNFKQQQQSFKSDSTSDDHQFEQVRLDAPTSSKVTFVSVFRDLTFPDFDQESDSDYVPLDEEDRQENTESEEEEDDTSTEELFDRYQEEKENDGDADTKNKYRSEKHSHQADVSFRKRFGCAIDTRAHPETRSRLRRNATRYEVYKFVLTGVVIVSFVQLALVYSASLWAFSMVTWRELSLKSKYMEGDRSTDLAQLNSNGHSNDVSLRLASQSSQKQIPDYVRTGLHLCATLFRRVVKSKHDAKVTQHALRACDVAVKFASKRSREAIEAHGFRGDLLSLISRFDSADEDYKAARTLVLEVKGSDINPQVARTLLQDIDLKTLVNRWTQLYKTKRFKELRREVKARAVQERQTGEARAMSELAAHWLSAFKQRKRVLDVLTLQRRYTLRRLNFEALDGDGTSYDGLDMRVA</sequence>
<evidence type="ECO:0000256" key="2">
    <source>
        <dbReference type="SAM" id="Phobius"/>
    </source>
</evidence>
<feature type="transmembrane region" description="Helical" evidence="2">
    <location>
        <begin position="202"/>
        <end position="229"/>
    </location>
</feature>
<comment type="caution">
    <text evidence="3">The sequence shown here is derived from an EMBL/GenBank/DDBJ whole genome shotgun (WGS) entry which is preliminary data.</text>
</comment>
<keyword evidence="2" id="KW-1133">Transmembrane helix</keyword>